<keyword evidence="4" id="KW-0276">Fatty acid metabolism</keyword>
<evidence type="ECO:0000256" key="5">
    <source>
        <dbReference type="ARBA" id="ARBA00022857"/>
    </source>
</evidence>
<evidence type="ECO:0000256" key="4">
    <source>
        <dbReference type="ARBA" id="ARBA00022832"/>
    </source>
</evidence>
<keyword evidence="3" id="KW-0444">Lipid biosynthesis</keyword>
<dbReference type="SUPFAM" id="SSF50129">
    <property type="entry name" value="GroES-like"/>
    <property type="match status" value="1"/>
</dbReference>
<comment type="catalytic activity">
    <reaction evidence="14">
        <text>a 2,3-saturated acyl-[ACP] + NADP(+) = a (2E)-enoyl-[ACP] + NADPH + H(+)</text>
        <dbReference type="Rhea" id="RHEA:22564"/>
        <dbReference type="Rhea" id="RHEA-COMP:9925"/>
        <dbReference type="Rhea" id="RHEA-COMP:9926"/>
        <dbReference type="ChEBI" id="CHEBI:15378"/>
        <dbReference type="ChEBI" id="CHEBI:57783"/>
        <dbReference type="ChEBI" id="CHEBI:58349"/>
        <dbReference type="ChEBI" id="CHEBI:78784"/>
        <dbReference type="ChEBI" id="CHEBI:78785"/>
        <dbReference type="EC" id="1.3.1.104"/>
    </reaction>
</comment>
<sequence>MKILSAINASRCVLTLLKPNKTSIIIRITQQRNLMSKQLVYDQFGDPLHVVKFRESEVPALGPTDVLVRMLAAPVNPADINTIQGKEVLLPKLPCIPGDEGVGQVVEIGSHVVTADPGERVIFTSRMKGTWRYYGIYNEKDIHPITTNVPIVEASMLAIAPCMAYRMLKDFRPLQHGQTVIQNAANSSCGQCVVQLCKAWGLKTFNIVANHCGYEAVKQNLLSMGADAVHTLEEAEELTSFNTSLTRPVLALNCMGGRFEDVLLKLLDCQGTIVYHGCSFDLPLAKTCLRKDLQFCKFNLLDWDKQATPVQKDVMMNNIIKLIVTGQFKAPMFESLELKSFVQAFRGTAKCDGFSTIKYIFDFTIP</sequence>
<evidence type="ECO:0000256" key="12">
    <source>
        <dbReference type="ARBA" id="ARBA00041058"/>
    </source>
</evidence>
<evidence type="ECO:0000256" key="10">
    <source>
        <dbReference type="ARBA" id="ARBA00023160"/>
    </source>
</evidence>
<dbReference type="PANTHER" id="PTHR43981">
    <property type="entry name" value="ENOYL-[ACYL-CARRIER-PROTEIN] REDUCTASE, MITOCHONDRIAL"/>
    <property type="match status" value="1"/>
</dbReference>
<dbReference type="Proteomes" id="UP000324832">
    <property type="component" value="Unassembled WGS sequence"/>
</dbReference>
<dbReference type="SMART" id="SM00829">
    <property type="entry name" value="PKS_ER"/>
    <property type="match status" value="1"/>
</dbReference>
<comment type="subcellular location">
    <subcellularLocation>
        <location evidence="1">Mitochondrion</location>
    </subcellularLocation>
</comment>
<evidence type="ECO:0000256" key="1">
    <source>
        <dbReference type="ARBA" id="ARBA00004173"/>
    </source>
</evidence>
<dbReference type="GO" id="GO:0006633">
    <property type="term" value="P:fatty acid biosynthetic process"/>
    <property type="evidence" value="ECO:0007669"/>
    <property type="project" value="UniProtKB-KW"/>
</dbReference>
<dbReference type="Pfam" id="PF08240">
    <property type="entry name" value="ADH_N"/>
    <property type="match status" value="1"/>
</dbReference>
<keyword evidence="9" id="KW-0496">Mitochondrion</keyword>
<keyword evidence="17" id="KW-1185">Reference proteome</keyword>
<evidence type="ECO:0000256" key="11">
    <source>
        <dbReference type="ARBA" id="ARBA00038963"/>
    </source>
</evidence>
<dbReference type="Gene3D" id="3.40.50.720">
    <property type="entry name" value="NAD(P)-binding Rossmann-like Domain"/>
    <property type="match status" value="1"/>
</dbReference>
<dbReference type="InterPro" id="IPR051034">
    <property type="entry name" value="Mito_Enoyl-ACP_Reductase"/>
</dbReference>
<evidence type="ECO:0000256" key="14">
    <source>
        <dbReference type="ARBA" id="ARBA00048843"/>
    </source>
</evidence>
<evidence type="ECO:0000256" key="9">
    <source>
        <dbReference type="ARBA" id="ARBA00023128"/>
    </source>
</evidence>
<name>A0A5E4Q453_9NEOP</name>
<accession>A0A5E4Q453</accession>
<evidence type="ECO:0000256" key="3">
    <source>
        <dbReference type="ARBA" id="ARBA00022516"/>
    </source>
</evidence>
<reference evidence="16 17" key="1">
    <citation type="submission" date="2017-07" db="EMBL/GenBank/DDBJ databases">
        <authorList>
            <person name="Talla V."/>
            <person name="Backstrom N."/>
        </authorList>
    </citation>
    <scope>NUCLEOTIDE SEQUENCE [LARGE SCALE GENOMIC DNA]</scope>
</reference>
<dbReference type="InterPro" id="IPR020843">
    <property type="entry name" value="ER"/>
</dbReference>
<evidence type="ECO:0000313" key="16">
    <source>
        <dbReference type="EMBL" id="VVC92121.1"/>
    </source>
</evidence>
<evidence type="ECO:0000256" key="6">
    <source>
        <dbReference type="ARBA" id="ARBA00022946"/>
    </source>
</evidence>
<dbReference type="EMBL" id="FZQP02001226">
    <property type="protein sequence ID" value="VVC92121.1"/>
    <property type="molecule type" value="Genomic_DNA"/>
</dbReference>
<evidence type="ECO:0000313" key="17">
    <source>
        <dbReference type="Proteomes" id="UP000324832"/>
    </source>
</evidence>
<organism evidence="16 17">
    <name type="scientific">Leptidea sinapis</name>
    <dbReference type="NCBI Taxonomy" id="189913"/>
    <lineage>
        <taxon>Eukaryota</taxon>
        <taxon>Metazoa</taxon>
        <taxon>Ecdysozoa</taxon>
        <taxon>Arthropoda</taxon>
        <taxon>Hexapoda</taxon>
        <taxon>Insecta</taxon>
        <taxon>Pterygota</taxon>
        <taxon>Neoptera</taxon>
        <taxon>Endopterygota</taxon>
        <taxon>Lepidoptera</taxon>
        <taxon>Glossata</taxon>
        <taxon>Ditrysia</taxon>
        <taxon>Papilionoidea</taxon>
        <taxon>Pieridae</taxon>
        <taxon>Dismorphiinae</taxon>
        <taxon>Leptidea</taxon>
    </lineage>
</organism>
<evidence type="ECO:0000259" key="15">
    <source>
        <dbReference type="SMART" id="SM00829"/>
    </source>
</evidence>
<evidence type="ECO:0000256" key="13">
    <source>
        <dbReference type="ARBA" id="ARBA00042123"/>
    </source>
</evidence>
<dbReference type="InterPro" id="IPR036291">
    <property type="entry name" value="NAD(P)-bd_dom_sf"/>
</dbReference>
<keyword evidence="10" id="KW-0275">Fatty acid biosynthesis</keyword>
<protein>
    <recommendedName>
        <fullName evidence="12">Enoyl-[acyl-carrier-protein] reductase, mitochondrial</fullName>
        <ecNumber evidence="11">1.3.1.104</ecNumber>
    </recommendedName>
    <alternativeName>
        <fullName evidence="13">2-enoyl thioester reductase</fullName>
    </alternativeName>
</protein>
<dbReference type="GO" id="GO:0141148">
    <property type="term" value="F:enoyl-[acyl-carrier-protein] reductase (NADPH) activity"/>
    <property type="evidence" value="ECO:0007669"/>
    <property type="project" value="UniProtKB-EC"/>
</dbReference>
<dbReference type="InterPro" id="IPR011032">
    <property type="entry name" value="GroES-like_sf"/>
</dbReference>
<dbReference type="AlphaFoldDB" id="A0A5E4Q453"/>
<evidence type="ECO:0000256" key="8">
    <source>
        <dbReference type="ARBA" id="ARBA00023098"/>
    </source>
</evidence>
<keyword evidence="7" id="KW-0560">Oxidoreductase</keyword>
<comment type="similarity">
    <text evidence="2">Belongs to the zinc-containing alcohol dehydrogenase family. Quinone oxidoreductase subfamily.</text>
</comment>
<feature type="domain" description="Enoyl reductase (ER)" evidence="15">
    <location>
        <begin position="46"/>
        <end position="357"/>
    </location>
</feature>
<dbReference type="InterPro" id="IPR013154">
    <property type="entry name" value="ADH-like_N"/>
</dbReference>
<evidence type="ECO:0000256" key="7">
    <source>
        <dbReference type="ARBA" id="ARBA00023002"/>
    </source>
</evidence>
<dbReference type="SUPFAM" id="SSF51735">
    <property type="entry name" value="NAD(P)-binding Rossmann-fold domains"/>
    <property type="match status" value="1"/>
</dbReference>
<keyword evidence="6" id="KW-0809">Transit peptide</keyword>
<gene>
    <name evidence="16" type="ORF">LSINAPIS_LOCUS4638</name>
</gene>
<keyword evidence="8" id="KW-0443">Lipid metabolism</keyword>
<dbReference type="EC" id="1.3.1.104" evidence="11"/>
<keyword evidence="5" id="KW-0521">NADP</keyword>
<evidence type="ECO:0000256" key="2">
    <source>
        <dbReference type="ARBA" id="ARBA00010371"/>
    </source>
</evidence>
<dbReference type="CDD" id="cd08290">
    <property type="entry name" value="ETR"/>
    <property type="match status" value="1"/>
</dbReference>
<dbReference type="GO" id="GO:0005739">
    <property type="term" value="C:mitochondrion"/>
    <property type="evidence" value="ECO:0007669"/>
    <property type="project" value="UniProtKB-SubCell"/>
</dbReference>
<dbReference type="PANTHER" id="PTHR43981:SF2">
    <property type="entry name" value="ENOYL-[ACYL-CARRIER-PROTEIN] REDUCTASE, MITOCHONDRIAL"/>
    <property type="match status" value="1"/>
</dbReference>
<dbReference type="Gene3D" id="3.90.180.10">
    <property type="entry name" value="Medium-chain alcohol dehydrogenases, catalytic domain"/>
    <property type="match status" value="1"/>
</dbReference>
<proteinExistence type="inferred from homology"/>